<reference evidence="2 3" key="1">
    <citation type="submission" date="2017-09" db="EMBL/GenBank/DDBJ databases">
        <title>Depth-based differentiation of microbial function through sediment-hosted aquifers and enrichment of novel symbionts in the deep terrestrial subsurface.</title>
        <authorList>
            <person name="Probst A.J."/>
            <person name="Ladd B."/>
            <person name="Jarett J.K."/>
            <person name="Geller-Mcgrath D.E."/>
            <person name="Sieber C.M."/>
            <person name="Emerson J.B."/>
            <person name="Anantharaman K."/>
            <person name="Thomas B.C."/>
            <person name="Malmstrom R."/>
            <person name="Stieglmeier M."/>
            <person name="Klingl A."/>
            <person name="Woyke T."/>
            <person name="Ryan C.M."/>
            <person name="Banfield J.F."/>
        </authorList>
    </citation>
    <scope>NUCLEOTIDE SEQUENCE [LARGE SCALE GENOMIC DNA]</scope>
    <source>
        <strain evidence="2">CG22_combo_CG10-13_8_21_14_all_39_12</strain>
    </source>
</reference>
<evidence type="ECO:0000259" key="1">
    <source>
        <dbReference type="Pfam" id="PF18765"/>
    </source>
</evidence>
<name>A0A2H0BFW0_UNCKA</name>
<gene>
    <name evidence="2" type="ORF">COX05_02570</name>
</gene>
<feature type="domain" description="Polymerase beta nucleotidyltransferase" evidence="1">
    <location>
        <begin position="89"/>
        <end position="169"/>
    </location>
</feature>
<dbReference type="Pfam" id="PF18765">
    <property type="entry name" value="Polbeta"/>
    <property type="match status" value="1"/>
</dbReference>
<organism evidence="2 3">
    <name type="scientific">candidate division WWE3 bacterium CG22_combo_CG10-13_8_21_14_all_39_12</name>
    <dbReference type="NCBI Taxonomy" id="1975094"/>
    <lineage>
        <taxon>Bacteria</taxon>
        <taxon>Katanobacteria</taxon>
    </lineage>
</organism>
<dbReference type="CDD" id="cd05403">
    <property type="entry name" value="NT_KNTase_like"/>
    <property type="match status" value="1"/>
</dbReference>
<dbReference type="Proteomes" id="UP000228495">
    <property type="component" value="Unassembled WGS sequence"/>
</dbReference>
<protein>
    <recommendedName>
        <fullName evidence="1">Polymerase beta nucleotidyltransferase domain-containing protein</fullName>
    </recommendedName>
</protein>
<accession>A0A2H0BFW0</accession>
<dbReference type="Gene3D" id="3.30.460.10">
    <property type="entry name" value="Beta Polymerase, domain 2"/>
    <property type="match status" value="1"/>
</dbReference>
<dbReference type="EMBL" id="PCSU01000040">
    <property type="protein sequence ID" value="PIP56531.1"/>
    <property type="molecule type" value="Genomic_DNA"/>
</dbReference>
<dbReference type="SUPFAM" id="SSF81301">
    <property type="entry name" value="Nucleotidyltransferase"/>
    <property type="match status" value="1"/>
</dbReference>
<comment type="caution">
    <text evidence="2">The sequence shown here is derived from an EMBL/GenBank/DDBJ whole genome shotgun (WGS) entry which is preliminary data.</text>
</comment>
<dbReference type="AlphaFoldDB" id="A0A2H0BFW0"/>
<sequence>MVNPLETIILTLAYHHVFNFPLTEFEVYKYSPHELNTHEILPQNDVAICKKGTLLGLSTWDDHKITSIRDLSWERISYAQRLFSLVSHKLPTIEFVGVTGSTAALNARKDSDIDIFIITKNNAGWITRLVLLLLLTIIGKRTNTNKNNNASTFCTNMIIESSDLLFKNQDLFTAMELAHMKPIINNNYYYEKLLYGNAWVSKFLPNFWKLKTQEWSNPNKSIDNFSKTPLHLSTLNKFAGYIQRFKYRLKNKTNLTLSQTWVIDHRAVILKSYKKILNELNIKDTRLR</sequence>
<evidence type="ECO:0000313" key="2">
    <source>
        <dbReference type="EMBL" id="PIP56531.1"/>
    </source>
</evidence>
<evidence type="ECO:0000313" key="3">
    <source>
        <dbReference type="Proteomes" id="UP000228495"/>
    </source>
</evidence>
<dbReference type="InterPro" id="IPR041633">
    <property type="entry name" value="Polbeta"/>
</dbReference>
<dbReference type="InterPro" id="IPR043519">
    <property type="entry name" value="NT_sf"/>
</dbReference>
<proteinExistence type="predicted"/>